<name>A0A433T7A3_ELYCH</name>
<evidence type="ECO:0000256" key="2">
    <source>
        <dbReference type="ARBA" id="ARBA00022679"/>
    </source>
</evidence>
<feature type="domain" description="N-acetyltransferase" evidence="4">
    <location>
        <begin position="12"/>
        <end position="161"/>
    </location>
</feature>
<keyword evidence="6" id="KW-1185">Reference proteome</keyword>
<dbReference type="GO" id="GO:0008080">
    <property type="term" value="F:N-acetyltransferase activity"/>
    <property type="evidence" value="ECO:0007669"/>
    <property type="project" value="UniProtKB-ARBA"/>
</dbReference>
<dbReference type="InterPro" id="IPR016181">
    <property type="entry name" value="Acyl_CoA_acyltransferase"/>
</dbReference>
<dbReference type="FunFam" id="3.40.630.30:FF:000064">
    <property type="entry name" value="GNAT family acetyltransferase"/>
    <property type="match status" value="1"/>
</dbReference>
<evidence type="ECO:0000313" key="5">
    <source>
        <dbReference type="EMBL" id="RUS77471.1"/>
    </source>
</evidence>
<accession>A0A433T7A3</accession>
<dbReference type="InterPro" id="IPR051016">
    <property type="entry name" value="Diverse_Substrate_AcTransf"/>
</dbReference>
<evidence type="ECO:0000256" key="3">
    <source>
        <dbReference type="ARBA" id="ARBA00023315"/>
    </source>
</evidence>
<evidence type="ECO:0000313" key="6">
    <source>
        <dbReference type="Proteomes" id="UP000271974"/>
    </source>
</evidence>
<reference evidence="5 6" key="1">
    <citation type="submission" date="2019-01" db="EMBL/GenBank/DDBJ databases">
        <title>A draft genome assembly of the solar-powered sea slug Elysia chlorotica.</title>
        <authorList>
            <person name="Cai H."/>
            <person name="Li Q."/>
            <person name="Fang X."/>
            <person name="Li J."/>
            <person name="Curtis N.E."/>
            <person name="Altenburger A."/>
            <person name="Shibata T."/>
            <person name="Feng M."/>
            <person name="Maeda T."/>
            <person name="Schwartz J.A."/>
            <person name="Shigenobu S."/>
            <person name="Lundholm N."/>
            <person name="Nishiyama T."/>
            <person name="Yang H."/>
            <person name="Hasebe M."/>
            <person name="Li S."/>
            <person name="Pierce S.K."/>
            <person name="Wang J."/>
        </authorList>
    </citation>
    <scope>NUCLEOTIDE SEQUENCE [LARGE SCALE GENOMIC DNA]</scope>
    <source>
        <strain evidence="5">EC2010</strain>
        <tissue evidence="5">Whole organism of an adult</tissue>
    </source>
</reference>
<gene>
    <name evidence="5" type="ORF">EGW08_014777</name>
</gene>
<organism evidence="5 6">
    <name type="scientific">Elysia chlorotica</name>
    <name type="common">Eastern emerald elysia</name>
    <name type="synonym">Sea slug</name>
    <dbReference type="NCBI Taxonomy" id="188477"/>
    <lineage>
        <taxon>Eukaryota</taxon>
        <taxon>Metazoa</taxon>
        <taxon>Spiralia</taxon>
        <taxon>Lophotrochozoa</taxon>
        <taxon>Mollusca</taxon>
        <taxon>Gastropoda</taxon>
        <taxon>Heterobranchia</taxon>
        <taxon>Euthyneura</taxon>
        <taxon>Panpulmonata</taxon>
        <taxon>Sacoglossa</taxon>
        <taxon>Placobranchoidea</taxon>
        <taxon>Plakobranchidae</taxon>
        <taxon>Elysia</taxon>
    </lineage>
</organism>
<dbReference type="PANTHER" id="PTHR10545:SF29">
    <property type="entry name" value="GH14572P-RELATED"/>
    <property type="match status" value="1"/>
</dbReference>
<dbReference type="STRING" id="188477.A0A433T7A3"/>
<comment type="caution">
    <text evidence="5">The sequence shown here is derived from an EMBL/GenBank/DDBJ whole genome shotgun (WGS) entry which is preliminary data.</text>
</comment>
<dbReference type="OrthoDB" id="7305308at2759"/>
<sequence>MSFEMPSSEESFVIRKADARDSCQIYSYVQAMAKFHKANLGPNQSPENFRKGSMCQVLVVTTEADRSTILGYMLFHRAYSTWMGPVLYLEDLYISAKHRRKGLGRRLFQSVLQIGRDEKCKGMRMTVHTWNKQAKNLWEGLGCENLTETRHEHFYYYRIHDAGVTAKSAL</sequence>
<proteinExistence type="inferred from homology"/>
<dbReference type="Pfam" id="PF00583">
    <property type="entry name" value="Acetyltransf_1"/>
    <property type="match status" value="1"/>
</dbReference>
<dbReference type="Proteomes" id="UP000271974">
    <property type="component" value="Unassembled WGS sequence"/>
</dbReference>
<dbReference type="Gene3D" id="3.40.630.30">
    <property type="match status" value="1"/>
</dbReference>
<dbReference type="EMBL" id="RQTK01000578">
    <property type="protein sequence ID" value="RUS77471.1"/>
    <property type="molecule type" value="Genomic_DNA"/>
</dbReference>
<evidence type="ECO:0000256" key="1">
    <source>
        <dbReference type="ARBA" id="ARBA00008694"/>
    </source>
</evidence>
<dbReference type="PANTHER" id="PTHR10545">
    <property type="entry name" value="DIAMINE N-ACETYLTRANSFERASE"/>
    <property type="match status" value="1"/>
</dbReference>
<dbReference type="SUPFAM" id="SSF55729">
    <property type="entry name" value="Acyl-CoA N-acyltransferases (Nat)"/>
    <property type="match status" value="1"/>
</dbReference>
<protein>
    <recommendedName>
        <fullName evidence="4">N-acetyltransferase domain-containing protein</fullName>
    </recommendedName>
</protein>
<dbReference type="InterPro" id="IPR000182">
    <property type="entry name" value="GNAT_dom"/>
</dbReference>
<dbReference type="AlphaFoldDB" id="A0A433T7A3"/>
<keyword evidence="3" id="KW-0012">Acyltransferase</keyword>
<comment type="similarity">
    <text evidence="1">Belongs to the acetyltransferase family.</text>
</comment>
<keyword evidence="2" id="KW-0808">Transferase</keyword>
<dbReference type="CDD" id="cd04301">
    <property type="entry name" value="NAT_SF"/>
    <property type="match status" value="1"/>
</dbReference>
<evidence type="ECO:0000259" key="4">
    <source>
        <dbReference type="PROSITE" id="PS51186"/>
    </source>
</evidence>
<dbReference type="PROSITE" id="PS51186">
    <property type="entry name" value="GNAT"/>
    <property type="match status" value="1"/>
</dbReference>